<dbReference type="EMBL" id="JBEGDD010000007">
    <property type="protein sequence ID" value="MEQ7155581.1"/>
    <property type="molecule type" value="Genomic_DNA"/>
</dbReference>
<dbReference type="InterPro" id="IPR036942">
    <property type="entry name" value="Beta-barrel_TonB_sf"/>
</dbReference>
<dbReference type="SUPFAM" id="SSF56935">
    <property type="entry name" value="Porins"/>
    <property type="match status" value="1"/>
</dbReference>
<keyword evidence="7" id="KW-1185">Reference proteome</keyword>
<gene>
    <name evidence="6" type="ORF">ABN401_10215</name>
</gene>
<feature type="compositionally biased region" description="Gly residues" evidence="4">
    <location>
        <begin position="704"/>
        <end position="757"/>
    </location>
</feature>
<organism evidence="6 7">
    <name type="scientific">Brevundimonas aurifodinae</name>
    <dbReference type="NCBI Taxonomy" id="1508312"/>
    <lineage>
        <taxon>Bacteria</taxon>
        <taxon>Pseudomonadati</taxon>
        <taxon>Pseudomonadota</taxon>
        <taxon>Alphaproteobacteria</taxon>
        <taxon>Caulobacterales</taxon>
        <taxon>Caulobacteraceae</taxon>
        <taxon>Brevundimonas</taxon>
    </lineage>
</organism>
<comment type="caution">
    <text evidence="6">The sequence shown here is derived from an EMBL/GenBank/DDBJ whole genome shotgun (WGS) entry which is preliminary data.</text>
</comment>
<feature type="compositionally biased region" description="Low complexity" evidence="4">
    <location>
        <begin position="27"/>
        <end position="37"/>
    </location>
</feature>
<keyword evidence="2" id="KW-0472">Membrane</keyword>
<comment type="subcellular location">
    <subcellularLocation>
        <location evidence="1">Cell outer membrane</location>
    </subcellularLocation>
</comment>
<reference evidence="6 7" key="1">
    <citation type="submission" date="2024-06" db="EMBL/GenBank/DDBJ databases">
        <title>Brevundimonas sp. C11.</title>
        <authorList>
            <person name="Maltman C."/>
        </authorList>
    </citation>
    <scope>NUCLEOTIDE SEQUENCE [LARGE SCALE GENOMIC DNA]</scope>
    <source>
        <strain evidence="6 7">C11</strain>
    </source>
</reference>
<dbReference type="Proteomes" id="UP001445732">
    <property type="component" value="Unassembled WGS sequence"/>
</dbReference>
<evidence type="ECO:0000256" key="2">
    <source>
        <dbReference type="ARBA" id="ARBA00023136"/>
    </source>
</evidence>
<evidence type="ECO:0000313" key="6">
    <source>
        <dbReference type="EMBL" id="MEQ7155581.1"/>
    </source>
</evidence>
<evidence type="ECO:0000256" key="4">
    <source>
        <dbReference type="SAM" id="MobiDB-lite"/>
    </source>
</evidence>
<proteinExistence type="predicted"/>
<keyword evidence="3" id="KW-0998">Cell outer membrane</keyword>
<evidence type="ECO:0000313" key="7">
    <source>
        <dbReference type="Proteomes" id="UP001445732"/>
    </source>
</evidence>
<dbReference type="RefSeq" id="WP_349684735.1">
    <property type="nucleotide sequence ID" value="NZ_JBEGDD010000007.1"/>
</dbReference>
<sequence>MTVASTLLVALASGAIQTAPVQASPAVPQATVPAAQEPQDEDQPSGASVAADDPDYVLPEVTVSAARGRVQGDIEPEITLDADQLIAYGATNVAELLAALEPLTRSNRGRGGGGPVVLLNGRRTSGFQEIRTIPFEAIERTEILPEEAALTYGFAADQRVVNIVLKATFTQANAELTYRAPTQGGRNSTEVESGYFSIVGGNRLNVSLEHEHDTALFETERDIRRDPGSQPFDRIGNVAGIPFGAEIDPALSALAGQSVTVAANPGGSNPTLAGFAAGANTPRSGDLTQYRTLLPRGDQTQLNASLARDLNETIKGTISLNLEQGSSFSYLGLPGVTLTAPAGLNGSPFSQDVAVYRFIDDPFAVTRDSQTQTANLGLLLDGFLGDWRWTLSGAYDRVESDTVTGRGLDATAAQAAVTAGTLNPFGDLDPARFSRLVDTANSVSSGGNVEAVFNGDLFELPAGSVSSTLTVGADTRELESESTRSGVFSARTIGRDRVFTSANLTLPISNGVDVLRPIGDLSVNVNAGYDDASDIGGLTTWGAGLNWSPIDALGIIASYTNEDGAPSISQLNDPVISNPNSAVFDFRTGETVLVTRITGGNPNLTPDNRQVWKLGFNWQPISSQELRIRSDFTRTTVDGAITGFPTITPDLEAALPERFTRDATGRLIAIDARALNFTQTERSELRSGFNFSRAFGQPNLAAAGGQGGRPGAGGPPGGGGPRAGGGGGRQGAGGPPGGGGQFRFGGGGGGRGGGGMLPGQGRFNISVFHTVRFTDEVTIRPGLPVLDLLDGNATGGNGGTPRNEVQVQGGVFRNGFGTFLNANWNQGTEVDGGPGGSTLNFSDRTTVNLTMFVDLNQRASWVERYPILRGSRVSLGIQNLFDSRTEVTSSTGDVPLNYQPDFLDPEGRVIRLSFRKVLF</sequence>
<feature type="chain" id="PRO_5045453590" evidence="5">
    <location>
        <begin position="24"/>
        <end position="919"/>
    </location>
</feature>
<dbReference type="Gene3D" id="2.170.130.10">
    <property type="entry name" value="TonB-dependent receptor, plug domain"/>
    <property type="match status" value="1"/>
</dbReference>
<evidence type="ECO:0000256" key="5">
    <source>
        <dbReference type="SAM" id="SignalP"/>
    </source>
</evidence>
<evidence type="ECO:0000256" key="1">
    <source>
        <dbReference type="ARBA" id="ARBA00004442"/>
    </source>
</evidence>
<dbReference type="InterPro" id="IPR037066">
    <property type="entry name" value="Plug_dom_sf"/>
</dbReference>
<dbReference type="PANTHER" id="PTHR47234:SF1">
    <property type="entry name" value="TONB-DEPENDENT RECEPTOR"/>
    <property type="match status" value="1"/>
</dbReference>
<dbReference type="PANTHER" id="PTHR47234">
    <property type="match status" value="1"/>
</dbReference>
<dbReference type="Gene3D" id="2.40.170.20">
    <property type="entry name" value="TonB-dependent receptor, beta-barrel domain"/>
    <property type="match status" value="1"/>
</dbReference>
<name>A0ABV1NPQ2_9CAUL</name>
<keyword evidence="5" id="KW-0732">Signal</keyword>
<keyword evidence="6" id="KW-0675">Receptor</keyword>
<evidence type="ECO:0000256" key="3">
    <source>
        <dbReference type="ARBA" id="ARBA00023237"/>
    </source>
</evidence>
<feature type="signal peptide" evidence="5">
    <location>
        <begin position="1"/>
        <end position="23"/>
    </location>
</feature>
<feature type="region of interest" description="Disordered" evidence="4">
    <location>
        <begin position="700"/>
        <end position="757"/>
    </location>
</feature>
<feature type="region of interest" description="Disordered" evidence="4">
    <location>
        <begin position="27"/>
        <end position="54"/>
    </location>
</feature>
<protein>
    <submittedName>
        <fullName evidence="6">TonB-dependent receptor</fullName>
    </submittedName>
</protein>
<accession>A0ABV1NPQ2</accession>